<dbReference type="OrthoDB" id="1935097at2759"/>
<dbReference type="PANTHER" id="PTHR33670">
    <property type="entry name" value="SPLICING FACTOR, PROLINE- AND GLUTAMINE-RICH-LIKE"/>
    <property type="match status" value="1"/>
</dbReference>
<dbReference type="GO" id="GO:0016071">
    <property type="term" value="P:mRNA metabolic process"/>
    <property type="evidence" value="ECO:0007669"/>
    <property type="project" value="UniProtKB-ARBA"/>
</dbReference>
<dbReference type="InterPro" id="IPR028322">
    <property type="entry name" value="PNRC-like_rgn"/>
</dbReference>
<protein>
    <submittedName>
        <fullName evidence="3">Uncharacterized protein</fullName>
    </submittedName>
</protein>
<evidence type="ECO:0000313" key="2">
    <source>
        <dbReference type="EMBL" id="KAB1199011.1"/>
    </source>
</evidence>
<organism evidence="3 4">
    <name type="scientific">Morella rubra</name>
    <name type="common">Chinese bayberry</name>
    <dbReference type="NCBI Taxonomy" id="262757"/>
    <lineage>
        <taxon>Eukaryota</taxon>
        <taxon>Viridiplantae</taxon>
        <taxon>Streptophyta</taxon>
        <taxon>Embryophyta</taxon>
        <taxon>Tracheophyta</taxon>
        <taxon>Spermatophyta</taxon>
        <taxon>Magnoliopsida</taxon>
        <taxon>eudicotyledons</taxon>
        <taxon>Gunneridae</taxon>
        <taxon>Pentapetalae</taxon>
        <taxon>rosids</taxon>
        <taxon>fabids</taxon>
        <taxon>Fagales</taxon>
        <taxon>Myricaceae</taxon>
        <taxon>Morella</taxon>
    </lineage>
</organism>
<proteinExistence type="predicted"/>
<reference evidence="3" key="3">
    <citation type="submission" date="2019-09" db="EMBL/GenBank/DDBJ databases">
        <authorList>
            <person name="Gao Z."/>
        </authorList>
    </citation>
    <scope>NUCLEOTIDE SEQUENCE</scope>
    <source>
        <tissue evidence="3">Leaves</tissue>
    </source>
</reference>
<evidence type="ECO:0000313" key="3">
    <source>
        <dbReference type="EMBL" id="KAB1227232.1"/>
    </source>
</evidence>
<gene>
    <name evidence="2" type="ORF">CJ030_MR0G029413</name>
    <name evidence="3" type="ORF">CJ030_MR1G029398</name>
</gene>
<comment type="caution">
    <text evidence="3">The sequence shown here is derived from an EMBL/GenBank/DDBJ whole genome shotgun (WGS) entry which is preliminary data.</text>
</comment>
<reference evidence="3 4" key="2">
    <citation type="journal article" date="2019" name="Plant Biotechnol. J.">
        <title>The red bayberry genome and genetic basis of sex determination.</title>
        <authorList>
            <person name="Jia H.M."/>
            <person name="Jia H.J."/>
            <person name="Cai Q.L."/>
            <person name="Wang Y."/>
            <person name="Zhao H.B."/>
            <person name="Yang W.F."/>
            <person name="Wang G.Y."/>
            <person name="Li Y.H."/>
            <person name="Zhan D.L."/>
            <person name="Shen Y.T."/>
            <person name="Niu Q.F."/>
            <person name="Chang L."/>
            <person name="Qiu J."/>
            <person name="Zhao L."/>
            <person name="Xie H.B."/>
            <person name="Fu W.Y."/>
            <person name="Jin J."/>
            <person name="Li X.W."/>
            <person name="Jiao Y."/>
            <person name="Zhou C.C."/>
            <person name="Tu T."/>
            <person name="Chai C.Y."/>
            <person name="Gao J.L."/>
            <person name="Fan L.J."/>
            <person name="van de Weg E."/>
            <person name="Wang J.Y."/>
            <person name="Gao Z.S."/>
        </authorList>
    </citation>
    <scope>NUCLEOTIDE SEQUENCE [LARGE SCALE GENOMIC DNA]</scope>
    <source>
        <tissue evidence="3">Leaves</tissue>
    </source>
</reference>
<evidence type="ECO:0000313" key="4">
    <source>
        <dbReference type="Proteomes" id="UP000516437"/>
    </source>
</evidence>
<dbReference type="EMBL" id="RXIC02000511">
    <property type="protein sequence ID" value="KAB1199011.1"/>
    <property type="molecule type" value="Genomic_DNA"/>
</dbReference>
<name>A0A6A1WPN2_9ROSI</name>
<reference evidence="3" key="1">
    <citation type="submission" date="2018-07" db="EMBL/GenBank/DDBJ databases">
        <authorList>
            <person name="Gao Z.-S."/>
            <person name="Jia H.-M."/>
            <person name="Jia H.-J."/>
            <person name="Cai Q.-L."/>
            <person name="Wang Y."/>
            <person name="Zhao H.-B."/>
        </authorList>
    </citation>
    <scope>NUCLEOTIDE SEQUENCE</scope>
    <source>
        <tissue evidence="3">Leaves</tissue>
    </source>
</reference>
<evidence type="ECO:0000256" key="1">
    <source>
        <dbReference type="SAM" id="MobiDB-lite"/>
    </source>
</evidence>
<sequence>MGTAILPSHSCLEGRFRHEALALTPPLKPRRNPIPNPNGPHSRRRKRSPAGIQSDLQDGDRSLVTKIPAKNLVMGQVKILKRGETLSQTTSGGNRKPRAKKEGDIDLVLGSTHRLGPEPETVQKQIRVSDFKVVDGMYSGSAFVASPPPSSLPVPGFLGRNNASCDLQRLLRLDSV</sequence>
<dbReference type="Pfam" id="PF15365">
    <property type="entry name" value="PNRC"/>
    <property type="match status" value="1"/>
</dbReference>
<feature type="region of interest" description="Disordered" evidence="1">
    <location>
        <begin position="22"/>
        <end position="61"/>
    </location>
</feature>
<feature type="region of interest" description="Disordered" evidence="1">
    <location>
        <begin position="81"/>
        <end position="104"/>
    </location>
</feature>
<dbReference type="EMBL" id="RXIC02000019">
    <property type="protein sequence ID" value="KAB1227232.1"/>
    <property type="molecule type" value="Genomic_DNA"/>
</dbReference>
<accession>A0A6A1WPN2</accession>
<dbReference type="AlphaFoldDB" id="A0A6A1WPN2"/>
<dbReference type="PANTHER" id="PTHR33670:SF15">
    <property type="entry name" value="OS02G0797600 PROTEIN"/>
    <property type="match status" value="1"/>
</dbReference>
<keyword evidence="4" id="KW-1185">Reference proteome</keyword>
<dbReference type="Proteomes" id="UP000516437">
    <property type="component" value="Chromosome 1"/>
</dbReference>